<dbReference type="PROSITE" id="PS51684">
    <property type="entry name" value="SAM_MT_TRM5_TYW2"/>
    <property type="match status" value="1"/>
</dbReference>
<evidence type="ECO:0000259" key="14">
    <source>
        <dbReference type="PROSITE" id="PS51685"/>
    </source>
</evidence>
<keyword evidence="2 9" id="KW-0963">Cytoplasm</keyword>
<keyword evidence="6 9" id="KW-0496">Mitochondrion</keyword>
<comment type="subcellular location">
    <subcellularLocation>
        <location evidence="9">Mitochondrion matrix</location>
    </subcellularLocation>
    <subcellularLocation>
        <location evidence="9">Nucleus</location>
    </subcellularLocation>
    <subcellularLocation>
        <location evidence="9">Cytoplasm</location>
    </subcellularLocation>
    <text evidence="9">Predominantly in the mitochondria and in the nucleus.</text>
</comment>
<dbReference type="PANTHER" id="PTHR44068:SF1">
    <property type="entry name" value="HYPOTHETICAL LOC100005854"/>
    <property type="match status" value="1"/>
</dbReference>
<keyword evidence="11" id="KW-0443">Lipid metabolism</keyword>
<feature type="binding site" evidence="9">
    <location>
        <position position="732"/>
    </location>
    <ligand>
        <name>S-adenosyl-L-methionine</name>
        <dbReference type="ChEBI" id="CHEBI:59789"/>
    </ligand>
</feature>
<comment type="function">
    <text evidence="11">Catalyzes the transfer of methyl groups from S-adenosyl-methionine to the C-24 of sterols.</text>
</comment>
<comment type="pathway">
    <text evidence="11">Steroid metabolism.</text>
</comment>
<dbReference type="Gene3D" id="3.40.50.150">
    <property type="entry name" value="Vaccinia Virus protein VP39"/>
    <property type="match status" value="2"/>
</dbReference>
<evidence type="ECO:0000256" key="1">
    <source>
        <dbReference type="ARBA" id="ARBA00009775"/>
    </source>
</evidence>
<keyword evidence="7 9" id="KW-0539">Nucleus</keyword>
<feature type="domain" description="SAM-dependent methyltransferase TRM5/TYW2-type" evidence="13">
    <location>
        <begin position="529"/>
        <end position="820"/>
    </location>
</feature>
<evidence type="ECO:0000313" key="15">
    <source>
        <dbReference type="EMBL" id="CAG8798872.1"/>
    </source>
</evidence>
<feature type="domain" description="SAM-dependent methyltransferase Erg6/SMT-type" evidence="14">
    <location>
        <begin position="77"/>
        <end position="370"/>
    </location>
</feature>
<dbReference type="Gene3D" id="3.30.300.110">
    <property type="entry name" value="Met-10+ protein-like domains"/>
    <property type="match status" value="1"/>
</dbReference>
<feature type="binding site" evidence="9">
    <location>
        <position position="618"/>
    </location>
    <ligand>
        <name>S-adenosyl-L-methionine</name>
        <dbReference type="ChEBI" id="CHEBI:59789"/>
    </ligand>
</feature>
<evidence type="ECO:0000256" key="12">
    <source>
        <dbReference type="SAM" id="MobiDB-lite"/>
    </source>
</evidence>
<evidence type="ECO:0000313" key="16">
    <source>
        <dbReference type="Proteomes" id="UP000789901"/>
    </source>
</evidence>
<evidence type="ECO:0000256" key="10">
    <source>
        <dbReference type="PROSITE-ProRule" id="PRU01022"/>
    </source>
</evidence>
<sequence>MSIPESHANDLAFSETLHDHKNSRDGLLSTILSKDKNAFESVVNNYMSYWVGKDPMTESEEEKEARKNNYTNMTNSYYNIATDFYEYGWGESFHFCRFGISENFYQAIARHEHYLAMQLNAKPDMKILDIGCGVGGPAREICLFTGAHVTGINNNDYQISRAKKGAARRGLEKKTDFVKGNFMAMPFEDNTFDAIYAIEATCHAPVLDGVYSQAFRVLKPGGLFAFYEWCTTDKYDPTNPEHKRIIRGYADGIPELFPTHVALQALKNAGFEIEFAQDLAINDDPIPWYYPLEGTFKDAQTLGDYLTVFRMTKFGKFCTRALVGCLEKIGIAPTGSLQTQDVLETAADCLVEGGKLGIFTPMFLMIYIFFSTKYRRMFLPPVQHGATVLNRELFRRTVDVIGVRVPTSSVAKFLKVLNKDLFNQPKLKNVVNDPESSNTKIVLLNPKVESLVLSENLCAHYMLYTNINGVAFYLFNLELDDIPSDIKNFINNEGLGIVRHSVELNYDYWGADDIIKAILPSGVESPTSFTQVGHIAHMNLRDEFLPWKHIIGQVILDKNPKITTVVNKTDVIDTTYRFFKMEVLAGENNMIAEVKESNCRFRFDFSQVYWNSRLHTEHGRLLSIFKKGDYICDVFAGVGPFAIPAAKKGCIVYANDLNPASYNYLVENIKLNKVHDKVYPYNLDGKLFISKAVLDLQKAYDDNAESSKTSKVKSNAALQKQNSCNFNHFVMNLPATAIEFLDAFRGLWKDKETLFNSLNLELPMIHCYCFSKSDTPESEIVERINTVLGYPLQEDTYKIHFVRKVAPNKDMFCVSFRLSHAICYGFFSEKRKQDIINTAPQDSTPAEDDNINKHVKRHKSEDQ</sequence>
<name>A0ABN7VVC8_GIGMA</name>
<reference evidence="15 16" key="1">
    <citation type="submission" date="2021-06" db="EMBL/GenBank/DDBJ databases">
        <authorList>
            <person name="Kallberg Y."/>
            <person name="Tangrot J."/>
            <person name="Rosling A."/>
        </authorList>
    </citation>
    <scope>NUCLEOTIDE SEQUENCE [LARGE SCALE GENOMIC DNA]</scope>
    <source>
        <strain evidence="15 16">120-4 pot B 10/14</strain>
    </source>
</reference>
<dbReference type="Pfam" id="PF02475">
    <property type="entry name" value="TRM5-TYW2_MTfase"/>
    <property type="match status" value="1"/>
</dbReference>
<comment type="similarity">
    <text evidence="9">Belongs to the TRM5 / TYW2 family.</text>
</comment>
<evidence type="ECO:0000256" key="11">
    <source>
        <dbReference type="RuleBase" id="RU362025"/>
    </source>
</evidence>
<dbReference type="InterPro" id="IPR056743">
    <property type="entry name" value="TRM5-TYW2-like_MTfase"/>
</dbReference>
<keyword evidence="11" id="KW-0753">Steroid metabolism</keyword>
<dbReference type="CDD" id="cd02440">
    <property type="entry name" value="AdoMet_MTases"/>
    <property type="match status" value="2"/>
</dbReference>
<keyword evidence="11" id="KW-1207">Sterol metabolism</keyword>
<dbReference type="InterPro" id="IPR050447">
    <property type="entry name" value="Erg6_SMT_methyltransf"/>
</dbReference>
<feature type="binding site" evidence="9">
    <location>
        <begin position="684"/>
        <end position="685"/>
    </location>
    <ligand>
        <name>S-adenosyl-L-methionine</name>
        <dbReference type="ChEBI" id="CHEBI:59789"/>
    </ligand>
</feature>
<evidence type="ECO:0000256" key="7">
    <source>
        <dbReference type="ARBA" id="ARBA00023242"/>
    </source>
</evidence>
<keyword evidence="5 9" id="KW-0949">S-adenosyl-L-methionine</keyword>
<dbReference type="InterPro" id="IPR030384">
    <property type="entry name" value="MeTrfase_SMT"/>
</dbReference>
<comment type="catalytic activity">
    <reaction evidence="9">
        <text>guanosine(37) in tRNA + S-adenosyl-L-methionine = N(1)-methylguanosine(37) in tRNA + S-adenosyl-L-homocysteine + H(+)</text>
        <dbReference type="Rhea" id="RHEA:36899"/>
        <dbReference type="Rhea" id="RHEA-COMP:10145"/>
        <dbReference type="Rhea" id="RHEA-COMP:10147"/>
        <dbReference type="ChEBI" id="CHEBI:15378"/>
        <dbReference type="ChEBI" id="CHEBI:57856"/>
        <dbReference type="ChEBI" id="CHEBI:59789"/>
        <dbReference type="ChEBI" id="CHEBI:73542"/>
        <dbReference type="ChEBI" id="CHEBI:74269"/>
        <dbReference type="EC" id="2.1.1.228"/>
    </reaction>
</comment>
<dbReference type="EMBL" id="CAJVQB010022154">
    <property type="protein sequence ID" value="CAG8798872.1"/>
    <property type="molecule type" value="Genomic_DNA"/>
</dbReference>
<accession>A0ABN7VVC8</accession>
<dbReference type="Pfam" id="PF25133">
    <property type="entry name" value="TYW2_N_2"/>
    <property type="match status" value="1"/>
</dbReference>
<comment type="function">
    <text evidence="9">Specifically methylates the N1 position of guanosine-37 in various cytoplasmic and mitochondrial tRNAs. Methylation is not dependent on the nature of the nucleoside 5' of the target nucleoside. This is the first step in the biosynthesis of wybutosine (yW), a modified base adjacent to the anticodon of tRNAs and required for accurate decoding.</text>
</comment>
<dbReference type="SUPFAM" id="SSF53335">
    <property type="entry name" value="S-adenosyl-L-methionine-dependent methyltransferases"/>
    <property type="match status" value="2"/>
</dbReference>
<feature type="binding site" evidence="9">
    <location>
        <begin position="656"/>
        <end position="657"/>
    </location>
    <ligand>
        <name>S-adenosyl-L-methionine</name>
        <dbReference type="ChEBI" id="CHEBI:59789"/>
    </ligand>
</feature>
<dbReference type="InterPro" id="IPR025792">
    <property type="entry name" value="tRNA_Gua_MeTrfase_euk"/>
</dbReference>
<dbReference type="HAMAP" id="MF_03152">
    <property type="entry name" value="TRM5"/>
    <property type="match status" value="1"/>
</dbReference>
<keyword evidence="11" id="KW-0444">Lipid biosynthesis</keyword>
<keyword evidence="4 9" id="KW-0808">Transferase</keyword>
<comment type="subunit">
    <text evidence="9">Monomer.</text>
</comment>
<dbReference type="InterPro" id="IPR030382">
    <property type="entry name" value="MeTrfase_TRM5/TYW2"/>
</dbReference>
<evidence type="ECO:0000256" key="4">
    <source>
        <dbReference type="ARBA" id="ARBA00022679"/>
    </source>
</evidence>
<evidence type="ECO:0000256" key="6">
    <source>
        <dbReference type="ARBA" id="ARBA00023128"/>
    </source>
</evidence>
<keyword evidence="11" id="KW-0756">Sterol biosynthesis</keyword>
<dbReference type="PANTHER" id="PTHR44068">
    <property type="entry name" value="ZGC:194242"/>
    <property type="match status" value="1"/>
</dbReference>
<dbReference type="InterPro" id="IPR029063">
    <property type="entry name" value="SAM-dependent_MTases_sf"/>
</dbReference>
<evidence type="ECO:0000256" key="9">
    <source>
        <dbReference type="HAMAP-Rule" id="MF_03152"/>
    </source>
</evidence>
<comment type="similarity">
    <text evidence="8 10 11">Belongs to the class I-like SAM-binding methyltransferase superfamily. Erg6/SMT family.</text>
</comment>
<dbReference type="InterPro" id="IPR013216">
    <property type="entry name" value="Methyltransf_11"/>
</dbReference>
<evidence type="ECO:0000256" key="3">
    <source>
        <dbReference type="ARBA" id="ARBA00022603"/>
    </source>
</evidence>
<dbReference type="Pfam" id="PF08241">
    <property type="entry name" value="Methyltransf_11"/>
    <property type="match status" value="1"/>
</dbReference>
<evidence type="ECO:0000259" key="13">
    <source>
        <dbReference type="PROSITE" id="PS51684"/>
    </source>
</evidence>
<dbReference type="Proteomes" id="UP000789901">
    <property type="component" value="Unassembled WGS sequence"/>
</dbReference>
<dbReference type="InterPro" id="IPR056744">
    <property type="entry name" value="TRM5/TYW2-like_N"/>
</dbReference>
<dbReference type="EC" id="2.1.1.228" evidence="9"/>
<keyword evidence="3 9" id="KW-0489">Methyltransferase</keyword>
<evidence type="ECO:0000256" key="8">
    <source>
        <dbReference type="ARBA" id="ARBA00038188"/>
    </source>
</evidence>
<organism evidence="15 16">
    <name type="scientific">Gigaspora margarita</name>
    <dbReference type="NCBI Taxonomy" id="4874"/>
    <lineage>
        <taxon>Eukaryota</taxon>
        <taxon>Fungi</taxon>
        <taxon>Fungi incertae sedis</taxon>
        <taxon>Mucoromycota</taxon>
        <taxon>Glomeromycotina</taxon>
        <taxon>Glomeromycetes</taxon>
        <taxon>Diversisporales</taxon>
        <taxon>Gigasporaceae</taxon>
        <taxon>Gigaspora</taxon>
    </lineage>
</organism>
<feature type="region of interest" description="Disordered" evidence="12">
    <location>
        <begin position="838"/>
        <end position="863"/>
    </location>
</feature>
<proteinExistence type="inferred from homology"/>
<dbReference type="InterPro" id="IPR013705">
    <property type="entry name" value="Sterol_MeTrfase_C"/>
</dbReference>
<comment type="similarity">
    <text evidence="1">Belongs to the class I-like SAM-binding methyltransferase superfamily. TRM5/TYW2 family.</text>
</comment>
<dbReference type="PROSITE" id="PS51685">
    <property type="entry name" value="SAM_MT_ERG6_SMT"/>
    <property type="match status" value="1"/>
</dbReference>
<protein>
    <recommendedName>
        <fullName evidence="9">tRNA (guanine(37)-N1)-methyltransferase</fullName>
        <ecNumber evidence="9">2.1.1.228</ecNumber>
    </recommendedName>
    <alternativeName>
        <fullName evidence="9">M1G-methyltransferase</fullName>
    </alternativeName>
    <alternativeName>
        <fullName evidence="9">tRNA [GM37] methyltransferase</fullName>
    </alternativeName>
    <alternativeName>
        <fullName evidence="9">tRNA methyltransferase 5</fullName>
    </alternativeName>
</protein>
<gene>
    <name evidence="9" type="primary">TRM5</name>
    <name evidence="15" type="ORF">GMARGA_LOCUS22684</name>
</gene>
<evidence type="ECO:0000256" key="5">
    <source>
        <dbReference type="ARBA" id="ARBA00022691"/>
    </source>
</evidence>
<feature type="compositionally biased region" description="Basic residues" evidence="12">
    <location>
        <begin position="853"/>
        <end position="863"/>
    </location>
</feature>
<keyword evidence="9" id="KW-0819">tRNA processing</keyword>
<dbReference type="Pfam" id="PF08498">
    <property type="entry name" value="Sterol_MT_C"/>
    <property type="match status" value="1"/>
</dbReference>
<keyword evidence="16" id="KW-1185">Reference proteome</keyword>
<comment type="caution">
    <text evidence="15">The sequence shown here is derived from an EMBL/GenBank/DDBJ whole genome shotgun (WGS) entry which is preliminary data.</text>
</comment>
<keyword evidence="11" id="KW-0752">Steroid biosynthesis</keyword>
<evidence type="ECO:0000256" key="2">
    <source>
        <dbReference type="ARBA" id="ARBA00022490"/>
    </source>
</evidence>